<evidence type="ECO:0000256" key="2">
    <source>
        <dbReference type="ARBA" id="ARBA00023015"/>
    </source>
</evidence>
<dbReference type="GO" id="GO:0003677">
    <property type="term" value="F:DNA binding"/>
    <property type="evidence" value="ECO:0007669"/>
    <property type="project" value="UniProtKB-KW"/>
</dbReference>
<dbReference type="InterPro" id="IPR036388">
    <property type="entry name" value="WH-like_DNA-bd_sf"/>
</dbReference>
<dbReference type="PRINTS" id="PR00039">
    <property type="entry name" value="HTHLYSR"/>
</dbReference>
<evidence type="ECO:0000313" key="7">
    <source>
        <dbReference type="Proteomes" id="UP000289437"/>
    </source>
</evidence>
<sequence>MDQDVELRHLRYFVAVAEELHFGRAALRLHLAQPPLSQQIRKLEEILGYALFTRTSRSVALTTAGEAFLQSARRTLRNVQRDLEEARSIGRGEVGSLHVGFIGSGMLATLPAIFRAYIEAYPLVTLRLHESFTAKVIDGLKEGTLDAGILRDGDPVDAFDVITLFSEPFVAVLPANHPRARQKTISPAHLRDEPFVYYPRSAGTRAFEKPLTIFEAHGFRPHIVQEASHWLTILRLVGAGLGVTVAPACVAGISSPDVVCLPLRDVKVVSNIELACLAGESRPIVQRFAQIARSARNIAELVIS</sequence>
<keyword evidence="2" id="KW-0805">Transcription regulation</keyword>
<dbReference type="SUPFAM" id="SSF46785">
    <property type="entry name" value="Winged helix' DNA-binding domain"/>
    <property type="match status" value="1"/>
</dbReference>
<dbReference type="Proteomes" id="UP000289437">
    <property type="component" value="Unassembled WGS sequence"/>
</dbReference>
<gene>
    <name evidence="6" type="ORF">GRAN_4120</name>
</gene>
<keyword evidence="4" id="KW-0804">Transcription</keyword>
<dbReference type="AlphaFoldDB" id="A0A4Q0T0U4"/>
<dbReference type="EMBL" id="RDSM01000003">
    <property type="protein sequence ID" value="RXH55016.1"/>
    <property type="molecule type" value="Genomic_DNA"/>
</dbReference>
<evidence type="ECO:0000256" key="4">
    <source>
        <dbReference type="ARBA" id="ARBA00023163"/>
    </source>
</evidence>
<proteinExistence type="inferred from homology"/>
<keyword evidence="7" id="KW-1185">Reference proteome</keyword>
<dbReference type="GO" id="GO:0032993">
    <property type="term" value="C:protein-DNA complex"/>
    <property type="evidence" value="ECO:0007669"/>
    <property type="project" value="TreeGrafter"/>
</dbReference>
<name>A0A4Q0T0U4_9BACT</name>
<dbReference type="Gene3D" id="1.10.10.10">
    <property type="entry name" value="Winged helix-like DNA-binding domain superfamily/Winged helix DNA-binding domain"/>
    <property type="match status" value="1"/>
</dbReference>
<dbReference type="PROSITE" id="PS50931">
    <property type="entry name" value="HTH_LYSR"/>
    <property type="match status" value="1"/>
</dbReference>
<dbReference type="PANTHER" id="PTHR30346:SF28">
    <property type="entry name" value="HTH-TYPE TRANSCRIPTIONAL REGULATOR CYNR"/>
    <property type="match status" value="1"/>
</dbReference>
<dbReference type="Gene3D" id="3.40.190.10">
    <property type="entry name" value="Periplasmic binding protein-like II"/>
    <property type="match status" value="2"/>
</dbReference>
<dbReference type="Pfam" id="PF00126">
    <property type="entry name" value="HTH_1"/>
    <property type="match status" value="1"/>
</dbReference>
<dbReference type="InterPro" id="IPR000847">
    <property type="entry name" value="LysR_HTH_N"/>
</dbReference>
<dbReference type="CDD" id="cd08414">
    <property type="entry name" value="PBP2_LTTR_aromatics_like"/>
    <property type="match status" value="1"/>
</dbReference>
<organism evidence="6 7">
    <name type="scientific">Granulicella sibirica</name>
    <dbReference type="NCBI Taxonomy" id="2479048"/>
    <lineage>
        <taxon>Bacteria</taxon>
        <taxon>Pseudomonadati</taxon>
        <taxon>Acidobacteriota</taxon>
        <taxon>Terriglobia</taxon>
        <taxon>Terriglobales</taxon>
        <taxon>Acidobacteriaceae</taxon>
        <taxon>Granulicella</taxon>
    </lineage>
</organism>
<evidence type="ECO:0000259" key="5">
    <source>
        <dbReference type="PROSITE" id="PS50931"/>
    </source>
</evidence>
<comment type="similarity">
    <text evidence="1">Belongs to the LysR transcriptional regulatory family.</text>
</comment>
<reference evidence="7" key="2">
    <citation type="submission" date="2019-02" db="EMBL/GenBank/DDBJ databases">
        <title>Granulicella sibirica sp. nov., a psychrotolerant acidobacterium isolated from an organic soil layer in forested tundra, West Siberia.</title>
        <authorList>
            <person name="Oshkin I.Y."/>
            <person name="Kulichevskaya I.S."/>
            <person name="Rijpstra W.I.C."/>
            <person name="Sinninghe Damste J.S."/>
            <person name="Rakitin A.L."/>
            <person name="Ravin N.V."/>
            <person name="Dedysh S.N."/>
        </authorList>
    </citation>
    <scope>NUCLEOTIDE SEQUENCE [LARGE SCALE GENOMIC DNA]</scope>
    <source>
        <strain evidence="7">AF10</strain>
    </source>
</reference>
<comment type="caution">
    <text evidence="6">The sequence shown here is derived from an EMBL/GenBank/DDBJ whole genome shotgun (WGS) entry which is preliminary data.</text>
</comment>
<keyword evidence="3" id="KW-0238">DNA-binding</keyword>
<protein>
    <submittedName>
        <fullName evidence="6">Chromosome initiation inhibitor</fullName>
    </submittedName>
</protein>
<feature type="domain" description="HTH lysR-type" evidence="5">
    <location>
        <begin position="5"/>
        <end position="62"/>
    </location>
</feature>
<dbReference type="PANTHER" id="PTHR30346">
    <property type="entry name" value="TRANSCRIPTIONAL DUAL REGULATOR HCAR-RELATED"/>
    <property type="match status" value="1"/>
</dbReference>
<accession>A0A4Q0T0U4</accession>
<dbReference type="InterPro" id="IPR036390">
    <property type="entry name" value="WH_DNA-bd_sf"/>
</dbReference>
<dbReference type="OrthoDB" id="9803735at2"/>
<evidence type="ECO:0000256" key="3">
    <source>
        <dbReference type="ARBA" id="ARBA00023125"/>
    </source>
</evidence>
<dbReference type="GO" id="GO:0003700">
    <property type="term" value="F:DNA-binding transcription factor activity"/>
    <property type="evidence" value="ECO:0007669"/>
    <property type="project" value="InterPro"/>
</dbReference>
<dbReference type="SUPFAM" id="SSF53850">
    <property type="entry name" value="Periplasmic binding protein-like II"/>
    <property type="match status" value="1"/>
</dbReference>
<dbReference type="FunFam" id="1.10.10.10:FF:000001">
    <property type="entry name" value="LysR family transcriptional regulator"/>
    <property type="match status" value="1"/>
</dbReference>
<dbReference type="RefSeq" id="WP_128914702.1">
    <property type="nucleotide sequence ID" value="NZ_RDSM01000003.1"/>
</dbReference>
<dbReference type="InterPro" id="IPR005119">
    <property type="entry name" value="LysR_subst-bd"/>
</dbReference>
<evidence type="ECO:0000256" key="1">
    <source>
        <dbReference type="ARBA" id="ARBA00009437"/>
    </source>
</evidence>
<evidence type="ECO:0000313" key="6">
    <source>
        <dbReference type="EMBL" id="RXH55016.1"/>
    </source>
</evidence>
<dbReference type="Pfam" id="PF03466">
    <property type="entry name" value="LysR_substrate"/>
    <property type="match status" value="1"/>
</dbReference>
<reference evidence="6 7" key="1">
    <citation type="submission" date="2018-11" db="EMBL/GenBank/DDBJ databases">
        <authorList>
            <person name="Mardanov A.V."/>
            <person name="Ravin N.V."/>
            <person name="Dedysh S.N."/>
        </authorList>
    </citation>
    <scope>NUCLEOTIDE SEQUENCE [LARGE SCALE GENOMIC DNA]</scope>
    <source>
        <strain evidence="6 7">AF10</strain>
    </source>
</reference>